<organism evidence="2">
    <name type="scientific">Picea glauca</name>
    <name type="common">White spruce</name>
    <name type="synonym">Pinus glauca</name>
    <dbReference type="NCBI Taxonomy" id="3330"/>
    <lineage>
        <taxon>Eukaryota</taxon>
        <taxon>Viridiplantae</taxon>
        <taxon>Streptophyta</taxon>
        <taxon>Embryophyta</taxon>
        <taxon>Tracheophyta</taxon>
        <taxon>Spermatophyta</taxon>
        <taxon>Pinopsida</taxon>
        <taxon>Pinidae</taxon>
        <taxon>Conifers I</taxon>
        <taxon>Pinales</taxon>
        <taxon>Pinaceae</taxon>
        <taxon>Picea</taxon>
    </lineage>
</organism>
<feature type="compositionally biased region" description="Polar residues" evidence="1">
    <location>
        <begin position="56"/>
        <end position="65"/>
    </location>
</feature>
<proteinExistence type="predicted"/>
<evidence type="ECO:0000256" key="1">
    <source>
        <dbReference type="SAM" id="MobiDB-lite"/>
    </source>
</evidence>
<name>A0A101LUD8_PICGL</name>
<protein>
    <submittedName>
        <fullName evidence="2">Uncharacterized protein</fullName>
    </submittedName>
</protein>
<feature type="region of interest" description="Disordered" evidence="1">
    <location>
        <begin position="52"/>
        <end position="73"/>
    </location>
</feature>
<gene>
    <name evidence="2" type="ORF">ABT39_MTgene2636</name>
</gene>
<reference evidence="2" key="1">
    <citation type="journal article" date="2015" name="Genome Biol. Evol.">
        <title>Organellar Genomes of White Spruce (Picea glauca): Assembly and Annotation.</title>
        <authorList>
            <person name="Jackman S.D."/>
            <person name="Warren R.L."/>
            <person name="Gibb E.A."/>
            <person name="Vandervalk B.P."/>
            <person name="Mohamadi H."/>
            <person name="Chu J."/>
            <person name="Raymond A."/>
            <person name="Pleasance S."/>
            <person name="Coope R."/>
            <person name="Wildung M.R."/>
            <person name="Ritland C.E."/>
            <person name="Bousquet J."/>
            <person name="Jones S.J."/>
            <person name="Bohlmann J."/>
            <person name="Birol I."/>
        </authorList>
    </citation>
    <scope>NUCLEOTIDE SEQUENCE [LARGE SCALE GENOMIC DNA]</scope>
    <source>
        <tissue evidence="2">Flushing bud</tissue>
    </source>
</reference>
<sequence>MVDYRHDGDGKALIDSLDYIFRNRRSRQTMTHLMGGGIDSLDLIHLIPASERGVPTDTSANTTYPSLPAHGPR</sequence>
<geneLocation type="mitochondrion" evidence="2"/>
<evidence type="ECO:0000313" key="2">
    <source>
        <dbReference type="EMBL" id="KUM45534.1"/>
    </source>
</evidence>
<keyword evidence="2" id="KW-0496">Mitochondrion</keyword>
<accession>A0A101LUD8</accession>
<dbReference type="AlphaFoldDB" id="A0A101LUD8"/>
<dbReference type="EMBL" id="LKAM01000018">
    <property type="protein sequence ID" value="KUM45534.1"/>
    <property type="molecule type" value="Genomic_DNA"/>
</dbReference>
<comment type="caution">
    <text evidence="2">The sequence shown here is derived from an EMBL/GenBank/DDBJ whole genome shotgun (WGS) entry which is preliminary data.</text>
</comment>